<accession>A0A067QI66</accession>
<gene>
    <name evidence="1" type="ORF">L798_01788</name>
</gene>
<reference evidence="1 2" key="1">
    <citation type="journal article" date="2014" name="Nat. Commun.">
        <title>Molecular traces of alternative social organization in a termite genome.</title>
        <authorList>
            <person name="Terrapon N."/>
            <person name="Li C."/>
            <person name="Robertson H.M."/>
            <person name="Ji L."/>
            <person name="Meng X."/>
            <person name="Booth W."/>
            <person name="Chen Z."/>
            <person name="Childers C.P."/>
            <person name="Glastad K.M."/>
            <person name="Gokhale K."/>
            <person name="Gowin J."/>
            <person name="Gronenberg W."/>
            <person name="Hermansen R.A."/>
            <person name="Hu H."/>
            <person name="Hunt B.G."/>
            <person name="Huylmans A.K."/>
            <person name="Khalil S.M."/>
            <person name="Mitchell R.D."/>
            <person name="Munoz-Torres M.C."/>
            <person name="Mustard J.A."/>
            <person name="Pan H."/>
            <person name="Reese J.T."/>
            <person name="Scharf M.E."/>
            <person name="Sun F."/>
            <person name="Vogel H."/>
            <person name="Xiao J."/>
            <person name="Yang W."/>
            <person name="Yang Z."/>
            <person name="Yang Z."/>
            <person name="Zhou J."/>
            <person name="Zhu J."/>
            <person name="Brent C.S."/>
            <person name="Elsik C.G."/>
            <person name="Goodisman M.A."/>
            <person name="Liberles D.A."/>
            <person name="Roe R.M."/>
            <person name="Vargo E.L."/>
            <person name="Vilcinskas A."/>
            <person name="Wang J."/>
            <person name="Bornberg-Bauer E."/>
            <person name="Korb J."/>
            <person name="Zhang G."/>
            <person name="Liebig J."/>
        </authorList>
    </citation>
    <scope>NUCLEOTIDE SEQUENCE [LARGE SCALE GENOMIC DNA]</scope>
    <source>
        <tissue evidence="1">Whole organism</tissue>
    </source>
</reference>
<protein>
    <submittedName>
        <fullName evidence="1">Uncharacterized protein</fullName>
    </submittedName>
</protein>
<keyword evidence="2" id="KW-1185">Reference proteome</keyword>
<sequence>MAQRIPSGHWDPAYRLSLLSVSASLGKFKRQPEAEAHQLSENYQKSSVIWSLHFKAGHSQQGVSISGIPPQRAGICSRPMAECDKQFIALWPSGRQATFGTDCVSGMPERAKMVPGAYENWGT</sequence>
<name>A0A067QI66_ZOONE</name>
<dbReference type="InParanoid" id="A0A067QI66"/>
<dbReference type="AlphaFoldDB" id="A0A067QI66"/>
<organism evidence="1 2">
    <name type="scientific">Zootermopsis nevadensis</name>
    <name type="common">Dampwood termite</name>
    <dbReference type="NCBI Taxonomy" id="136037"/>
    <lineage>
        <taxon>Eukaryota</taxon>
        <taxon>Metazoa</taxon>
        <taxon>Ecdysozoa</taxon>
        <taxon>Arthropoda</taxon>
        <taxon>Hexapoda</taxon>
        <taxon>Insecta</taxon>
        <taxon>Pterygota</taxon>
        <taxon>Neoptera</taxon>
        <taxon>Polyneoptera</taxon>
        <taxon>Dictyoptera</taxon>
        <taxon>Blattodea</taxon>
        <taxon>Blattoidea</taxon>
        <taxon>Termitoidae</taxon>
        <taxon>Termopsidae</taxon>
        <taxon>Zootermopsis</taxon>
    </lineage>
</organism>
<evidence type="ECO:0000313" key="1">
    <source>
        <dbReference type="EMBL" id="KDR08441.1"/>
    </source>
</evidence>
<evidence type="ECO:0000313" key="2">
    <source>
        <dbReference type="Proteomes" id="UP000027135"/>
    </source>
</evidence>
<dbReference type="Proteomes" id="UP000027135">
    <property type="component" value="Unassembled WGS sequence"/>
</dbReference>
<dbReference type="EMBL" id="KK853329">
    <property type="protein sequence ID" value="KDR08441.1"/>
    <property type="molecule type" value="Genomic_DNA"/>
</dbReference>
<proteinExistence type="predicted"/>